<keyword evidence="2 6" id="KW-0813">Transport</keyword>
<evidence type="ECO:0000259" key="9">
    <source>
        <dbReference type="PROSITE" id="PS50850"/>
    </source>
</evidence>
<feature type="domain" description="Major facilitator superfamily (MFS) profile" evidence="9">
    <location>
        <begin position="54"/>
        <end position="497"/>
    </location>
</feature>
<accession>A0A2C9JXC0</accession>
<keyword evidence="4 8" id="KW-1133">Transmembrane helix</keyword>
<dbReference type="OrthoDB" id="4540492at2759"/>
<feature type="transmembrane region" description="Helical" evidence="8">
    <location>
        <begin position="405"/>
        <end position="431"/>
    </location>
</feature>
<dbReference type="GO" id="GO:0015149">
    <property type="term" value="F:hexose transmembrane transporter activity"/>
    <property type="evidence" value="ECO:0007669"/>
    <property type="project" value="TreeGrafter"/>
</dbReference>
<dbReference type="PROSITE" id="PS00217">
    <property type="entry name" value="SUGAR_TRANSPORT_2"/>
    <property type="match status" value="1"/>
</dbReference>
<dbReference type="EnsemblMetazoa" id="BGLB009546-RB">
    <property type="protein sequence ID" value="BGLB009546-PB"/>
    <property type="gene ID" value="BGLB009546"/>
</dbReference>
<feature type="transmembrane region" description="Helical" evidence="8">
    <location>
        <begin position="102"/>
        <end position="126"/>
    </location>
</feature>
<dbReference type="Gene3D" id="1.20.1250.20">
    <property type="entry name" value="MFS general substrate transporter like domains"/>
    <property type="match status" value="1"/>
</dbReference>
<dbReference type="Pfam" id="PF00083">
    <property type="entry name" value="Sugar_tr"/>
    <property type="match status" value="1"/>
</dbReference>
<dbReference type="STRING" id="6526.A0A2C9JXC0"/>
<feature type="transmembrane region" description="Helical" evidence="8">
    <location>
        <begin position="162"/>
        <end position="183"/>
    </location>
</feature>
<dbReference type="InterPro" id="IPR005828">
    <property type="entry name" value="MFS_sugar_transport-like"/>
</dbReference>
<organism evidence="10 11">
    <name type="scientific">Biomphalaria glabrata</name>
    <name type="common">Bloodfluke planorb</name>
    <name type="synonym">Freshwater snail</name>
    <dbReference type="NCBI Taxonomy" id="6526"/>
    <lineage>
        <taxon>Eukaryota</taxon>
        <taxon>Metazoa</taxon>
        <taxon>Spiralia</taxon>
        <taxon>Lophotrochozoa</taxon>
        <taxon>Mollusca</taxon>
        <taxon>Gastropoda</taxon>
        <taxon>Heterobranchia</taxon>
        <taxon>Euthyneura</taxon>
        <taxon>Panpulmonata</taxon>
        <taxon>Hygrophila</taxon>
        <taxon>Lymnaeoidea</taxon>
        <taxon>Planorbidae</taxon>
        <taxon>Biomphalaria</taxon>
    </lineage>
</organism>
<evidence type="ECO:0000256" key="5">
    <source>
        <dbReference type="ARBA" id="ARBA00023136"/>
    </source>
</evidence>
<sequence>MADDTTPLLTEQLNSNVSLRSQTSSKEFSGSENIDYRRIKPNEKSSKSHLALAIIACILGSPLQIGLNTAILNAPEEVIKEFYNETYFDRYNDFMSDSLLTMLWAITVAFFCVGGMIGGVSAAYFAGKYGRKSTLLLNNAVAFTCAALQGCSKVSKSFEMLIAGRVVAGICCGLNSAVAPLYLAEISPVSLRGFCGTCNQLSITLGVLIGEVIGMKQLLGTEAFWPILVASPAIPAIYSLATLTFCPESPKYLLVNKGDDDAAEAALIWLRKTQDVSEEMEAMRKERVELRNSPKFSVMDLWRTSELRWPLIICIVLQMSQQFSGINAVIYYSTSIFGSAGLSKESSQYATVGTGAVNVMMTFVSALIMDRAGRRTLHMIGLGGMCIFSIVLVVCLSLQSTLPWLSYISIVAVIIYIIFFATGPGAIPWFMVAEMFAQSPRTAAVGVSVVVNWLCNFTVGIVFPILQKAIETYSFLPFSVMLLLFFIFTYMFVPETKGKSISEITRLFKSPTVGSSVNDLPESDISYESLRNRYSTQVLIIDPPGIDETPEYSIQTSGTSEKVEFQ</sequence>
<dbReference type="KEGG" id="bgt:106071819"/>
<feature type="transmembrane region" description="Helical" evidence="8">
    <location>
        <begin position="50"/>
        <end position="72"/>
    </location>
</feature>
<feature type="transmembrane region" description="Helical" evidence="8">
    <location>
        <begin position="350"/>
        <end position="368"/>
    </location>
</feature>
<dbReference type="FunFam" id="1.20.1250.20:FF:000029">
    <property type="entry name" value="solute carrier family 2, facilitated glucose transporter member 4"/>
    <property type="match status" value="1"/>
</dbReference>
<evidence type="ECO:0000256" key="3">
    <source>
        <dbReference type="ARBA" id="ARBA00022692"/>
    </source>
</evidence>
<evidence type="ECO:0000256" key="4">
    <source>
        <dbReference type="ARBA" id="ARBA00022989"/>
    </source>
</evidence>
<dbReference type="PROSITE" id="PS50850">
    <property type="entry name" value="MFS"/>
    <property type="match status" value="1"/>
</dbReference>
<dbReference type="NCBIfam" id="TIGR00879">
    <property type="entry name" value="SP"/>
    <property type="match status" value="1"/>
</dbReference>
<reference evidence="10" key="1">
    <citation type="submission" date="2020-05" db="UniProtKB">
        <authorList>
            <consortium name="EnsemblMetazoa"/>
        </authorList>
    </citation>
    <scope>IDENTIFICATION</scope>
    <source>
        <strain evidence="10">BB02</strain>
    </source>
</reference>
<dbReference type="VEuPathDB" id="VectorBase:BGLB009546"/>
<feature type="region of interest" description="Disordered" evidence="7">
    <location>
        <begin position="543"/>
        <end position="566"/>
    </location>
</feature>
<dbReference type="PANTHER" id="PTHR23503">
    <property type="entry name" value="SOLUTE CARRIER FAMILY 2"/>
    <property type="match status" value="1"/>
</dbReference>
<evidence type="ECO:0000256" key="2">
    <source>
        <dbReference type="ARBA" id="ARBA00022448"/>
    </source>
</evidence>
<dbReference type="InterPro" id="IPR045263">
    <property type="entry name" value="GLUT"/>
</dbReference>
<comment type="similarity">
    <text evidence="6">Belongs to the major facilitator superfamily. Sugar transporter (TC 2.A.1.1) family.</text>
</comment>
<feature type="transmembrane region" description="Helical" evidence="8">
    <location>
        <begin position="223"/>
        <end position="246"/>
    </location>
</feature>
<dbReference type="AlphaFoldDB" id="A0A2C9JXC0"/>
<evidence type="ECO:0000313" key="11">
    <source>
        <dbReference type="Proteomes" id="UP000076420"/>
    </source>
</evidence>
<dbReference type="InterPro" id="IPR003663">
    <property type="entry name" value="Sugar/inositol_transpt"/>
</dbReference>
<feature type="transmembrane region" description="Helical" evidence="8">
    <location>
        <begin position="443"/>
        <end position="466"/>
    </location>
</feature>
<dbReference type="PANTHER" id="PTHR23503:SF8">
    <property type="entry name" value="FACILITATED GLUCOSE TRANSPORTER PROTEIN 1"/>
    <property type="match status" value="1"/>
</dbReference>
<dbReference type="VEuPathDB" id="VectorBase:BGLAX_035607"/>
<keyword evidence="3 8" id="KW-0812">Transmembrane</keyword>
<proteinExistence type="inferred from homology"/>
<evidence type="ECO:0000313" key="10">
    <source>
        <dbReference type="EnsemblMetazoa" id="BGLB009546-PB"/>
    </source>
</evidence>
<dbReference type="InterPro" id="IPR005829">
    <property type="entry name" value="Sugar_transporter_CS"/>
</dbReference>
<dbReference type="Proteomes" id="UP000076420">
    <property type="component" value="Unassembled WGS sequence"/>
</dbReference>
<evidence type="ECO:0000256" key="7">
    <source>
        <dbReference type="SAM" id="MobiDB-lite"/>
    </source>
</evidence>
<evidence type="ECO:0000256" key="1">
    <source>
        <dbReference type="ARBA" id="ARBA00004141"/>
    </source>
</evidence>
<name>A0A2C9JXC0_BIOGL</name>
<evidence type="ECO:0000256" key="6">
    <source>
        <dbReference type="RuleBase" id="RU003346"/>
    </source>
</evidence>
<comment type="subcellular location">
    <subcellularLocation>
        <location evidence="1">Membrane</location>
        <topology evidence="1">Multi-pass membrane protein</topology>
    </subcellularLocation>
</comment>
<dbReference type="PROSITE" id="PS00216">
    <property type="entry name" value="SUGAR_TRANSPORT_1"/>
    <property type="match status" value="1"/>
</dbReference>
<dbReference type="InterPro" id="IPR020846">
    <property type="entry name" value="MFS_dom"/>
</dbReference>
<evidence type="ECO:0000256" key="8">
    <source>
        <dbReference type="SAM" id="Phobius"/>
    </source>
</evidence>
<keyword evidence="5 8" id="KW-0472">Membrane</keyword>
<dbReference type="InterPro" id="IPR036259">
    <property type="entry name" value="MFS_trans_sf"/>
</dbReference>
<dbReference type="SUPFAM" id="SSF103473">
    <property type="entry name" value="MFS general substrate transporter"/>
    <property type="match status" value="1"/>
</dbReference>
<feature type="transmembrane region" description="Helical" evidence="8">
    <location>
        <begin position="472"/>
        <end position="493"/>
    </location>
</feature>
<protein>
    <recommendedName>
        <fullName evidence="9">Major facilitator superfamily (MFS) profile domain-containing protein</fullName>
    </recommendedName>
</protein>
<dbReference type="GO" id="GO:0016020">
    <property type="term" value="C:membrane"/>
    <property type="evidence" value="ECO:0007669"/>
    <property type="project" value="UniProtKB-SubCell"/>
</dbReference>
<gene>
    <name evidence="10" type="primary">106071819</name>
</gene>
<dbReference type="PRINTS" id="PR00171">
    <property type="entry name" value="SUGRTRNSPORT"/>
</dbReference>
<feature type="transmembrane region" description="Helical" evidence="8">
    <location>
        <begin position="380"/>
        <end position="399"/>
    </location>
</feature>